<dbReference type="Proteomes" id="UP000499080">
    <property type="component" value="Unassembled WGS sequence"/>
</dbReference>
<proteinExistence type="predicted"/>
<keyword evidence="2" id="KW-1185">Reference proteome</keyword>
<sequence length="122" mass="14304">MESEMATFFNFWVGIQKMADSLALPASLVGKADCASLRGRRLFLRWMALWLTRWLVLCCTAPFTTIDQVSIVCKVKEFWFTLAFRFDLHHDNTKFYDLSPPDPNPRFATVYENEKKWIINIC</sequence>
<evidence type="ECO:0000313" key="1">
    <source>
        <dbReference type="EMBL" id="GBM92051.1"/>
    </source>
</evidence>
<organism evidence="1 2">
    <name type="scientific">Araneus ventricosus</name>
    <name type="common">Orbweaver spider</name>
    <name type="synonym">Epeira ventricosa</name>
    <dbReference type="NCBI Taxonomy" id="182803"/>
    <lineage>
        <taxon>Eukaryota</taxon>
        <taxon>Metazoa</taxon>
        <taxon>Ecdysozoa</taxon>
        <taxon>Arthropoda</taxon>
        <taxon>Chelicerata</taxon>
        <taxon>Arachnida</taxon>
        <taxon>Araneae</taxon>
        <taxon>Araneomorphae</taxon>
        <taxon>Entelegynae</taxon>
        <taxon>Araneoidea</taxon>
        <taxon>Araneidae</taxon>
        <taxon>Araneus</taxon>
    </lineage>
</organism>
<protein>
    <submittedName>
        <fullName evidence="1">Uncharacterized protein</fullName>
    </submittedName>
</protein>
<dbReference type="EMBL" id="BGPR01003758">
    <property type="protein sequence ID" value="GBM92051.1"/>
    <property type="molecule type" value="Genomic_DNA"/>
</dbReference>
<dbReference type="AlphaFoldDB" id="A0A4Y2JNU0"/>
<accession>A0A4Y2JNU0</accession>
<evidence type="ECO:0000313" key="2">
    <source>
        <dbReference type="Proteomes" id="UP000499080"/>
    </source>
</evidence>
<reference evidence="1 2" key="1">
    <citation type="journal article" date="2019" name="Sci. Rep.">
        <title>Orb-weaving spider Araneus ventricosus genome elucidates the spidroin gene catalogue.</title>
        <authorList>
            <person name="Kono N."/>
            <person name="Nakamura H."/>
            <person name="Ohtoshi R."/>
            <person name="Moran D.A.P."/>
            <person name="Shinohara A."/>
            <person name="Yoshida Y."/>
            <person name="Fujiwara M."/>
            <person name="Mori M."/>
            <person name="Tomita M."/>
            <person name="Arakawa K."/>
        </authorList>
    </citation>
    <scope>NUCLEOTIDE SEQUENCE [LARGE SCALE GENOMIC DNA]</scope>
</reference>
<comment type="caution">
    <text evidence="1">The sequence shown here is derived from an EMBL/GenBank/DDBJ whole genome shotgun (WGS) entry which is preliminary data.</text>
</comment>
<name>A0A4Y2JNU0_ARAVE</name>
<gene>
    <name evidence="1" type="ORF">AVEN_95627_1</name>
</gene>